<dbReference type="SUPFAM" id="SSF52777">
    <property type="entry name" value="CoA-dependent acyltransferases"/>
    <property type="match status" value="4"/>
</dbReference>
<organism evidence="11 12">
    <name type="scientific">Paenibacillus roseus</name>
    <dbReference type="NCBI Taxonomy" id="2798579"/>
    <lineage>
        <taxon>Bacteria</taxon>
        <taxon>Bacillati</taxon>
        <taxon>Bacillota</taxon>
        <taxon>Bacilli</taxon>
        <taxon>Bacillales</taxon>
        <taxon>Paenibacillaceae</taxon>
        <taxon>Paenibacillus</taxon>
    </lineage>
</organism>
<dbReference type="Gene3D" id="3.40.50.980">
    <property type="match status" value="2"/>
</dbReference>
<sequence>AKYMPDGTIVYLGRMDHQVKIRGYRIELGEIEAALRDCEQVKDAVVLAREDHPGDKRLVAYVVPEAEAQSEEQQQEQRPKEQQPEEQRLGEQQFMWREELSRKLPEYMVPWTFVVLEELPLSPNGKVDRKALPAPDAATGRQERPYVSPRNDAETSLAQIWAEVLQVERVGIHDNFFERGGHSLSAMSLLSKMNKALAWNVSLSRFFANPSIAALDAELIGKEPLASIPKAATRPFYPLSPAQRRLFVLHEMDPDSTVYNMPVVLEFAGTPDMFRLQSAFMQLIRRHESLRTSFALVEGEPVQRVEDEVEFSVEVLEEATEAQAAQRIAEWIRPFNLSQAPLLRVFVIQLDNGNSRILFDMHHIVSDGVSIALLTKEFMRLYSGETLPELEIQYKDYAIWYLEQLQGDEVKASEAYWLDQFQGKIPLLMLHTDLPRPSTLNFLGDRLSFEVDSAVTSGLRQLAEETGGTLYMVLLAAYHILLSKYSGQNDIIVGTAGAGRNHSDTEGIIGMFVNTLAIRNRLQGEISVLELVQKVKANVLQALEHAAYPFEELVRQLDVQRDLSRNPLFDVMFVMQNMASEQLQLDGVQLSSHLIDHAIAKFDLTLEATETKTGLSLHLEYNTSLFAARTAEQMAAHFTRLLDAMARFPSQALRDLELLTAEDKDKQLSIFNNTAADYPQHATIHRLFEEQVKRAPDAVAIVYGEQFLTYAQLNRQANQLARRLINDGLQAEGLVGMMIEHSLEVIIGMLGILKAGGVYVPINSADSQERIEDRIAESGIKLLLTKDDGASRISFDGRQINLSALESAGESYEEGTTDLELGIATNHLAYVMYTSGSTGKPKGVLIEHKSIANLSLLLNKRLAISTEDRTLLVAGNASYTSVWETIIALLSGARLYIADQDTANHAEKLAQYIQENQITVATLPPSTLLKLGNGLHTLQKIISTGAALPDETCRALGPQIEIINMYGSAEVAICAALGVFQQEQSHLQPTVPIGTPVFNTRVYILDADLRLVPQGVAGELCIAGDGLARGYLNRPQLTAEKFVALPFAPNERIYRTGDLARWLPDGRLEYIGRMEQQLGRRGLELETGKIESMLLRHEQVHEAVVIVREDQPGQTYLCAYVTGSPELRGAGLRDYLIANLPNYTVPSYIVSMKQLPYSAAGKVDRTALPKPDASAGRVKGYVAPRNETEKRLADLWQDILGVKPVGVHDNFFELGGHSLTATRAISRIRSMLNADFPLRLMFENPTVAKLAAATSSFVPGQDAKGNVIASGKETSEIPKVQREHGVPLSFAQQRLWFLDRLQPGNSAYNIYSAVKMNGQLQPELLRYCLNQLAQRHETLRTTFREKPEPVQWIAPSIDLQLPIIDLRLMEAGSRAAEMERLALEEAARAFDLESGPLLSAVLLRMDETEYVLLITMHHIISDGWSIGVLIRELGELYAASLNGAPAALPELTIQYADYTVWQNSKLSGEGLNRQKTYWMKQLGGDLPVLELPADYPRPELQTFRGGRHIQRVAESVTTQLKQVSKQENVTLFMTLLSAFSMLLHRLTLQEDLIIGTPIAGRNRTETEPLIGCFLNTLALRVDLAGNPSFEQLLQHTRTVCLDAYAHQDVPFEKLVEWLQPERSLSRNPIFDVMINYVNTGSLEAQLPGIEITPIEIGEPQSKFALTLYIYDKEEGLELEFIYQKDLYSGERMEEFARQYARLLDQIGINSSAAINSYSLLTTESQSLMPDPAAVLEEPLYPSVLEMFRAIVDRSPDAEAVVHRGDRRTYLELGSAVNAIAVRGLSAGLVPGEVVAVFGPRSYGLIAGMLGVLSAGGVLLTIDPSMLEDRIRLIVAASGAKRLLYAGSRRMEDEWLITDIDWADVLLVDEALASAPEVAASNGATDLARLPRLSPDDPAYVFFTSGTTGVPKGVLGRHKGLSHFLCWQREEFGIGPGDRGAQLTGLSFDVVLRDVLLPLTSGATVCLPNEESDLSAAQILPWMEGEKITYLHTVPALAQSWLGTGLKNVSLASLRYIFFAGEPLSGALITSWRSDFGHNAILVNLYGPTETTLAKCFYRVPDSERLPSVQPIGRPLPHAQVLLLNANGQQCGIGETGEIVIRTPFRTLGYIQPEEGSVRFAANPFTNNVQDVVYYTGDLGHYRPDGILNIAGRRDDQIKIRGMRVELGEIRSVLSGHPLIKDVIVIASSVVGGAKRLAAYFVSQNDTMDVAELRAYAKGKMPGFMVPGAFIRLEHIPLTPNGKIDRRRLPDPTAAFAETVAFAYAPPETALEKTIGKVWSKLLGISQVGIHDNFFDLGGHSLLLLQAKTMLTEVLGRDIPVVDLFQYPTVSSLAKYLNSGGEGSVLVTETHRERANMRQKALEMRRTQRMKTHNKISE</sequence>
<dbReference type="Pfam" id="PF00550">
    <property type="entry name" value="PP-binding"/>
    <property type="match status" value="3"/>
</dbReference>
<dbReference type="FunFam" id="3.30.559.10:FF:000012">
    <property type="entry name" value="Non-ribosomal peptide synthetase"/>
    <property type="match status" value="1"/>
</dbReference>
<dbReference type="PROSITE" id="PS00012">
    <property type="entry name" value="PHOSPHOPANTETHEINE"/>
    <property type="match status" value="1"/>
</dbReference>
<keyword evidence="6" id="KW-0677">Repeat</keyword>
<dbReference type="NCBIfam" id="TIGR01733">
    <property type="entry name" value="AA-adenyl-dom"/>
    <property type="match status" value="2"/>
</dbReference>
<dbReference type="Pfam" id="PF13193">
    <property type="entry name" value="AMP-binding_C"/>
    <property type="match status" value="3"/>
</dbReference>
<protein>
    <submittedName>
        <fullName evidence="11">Amino acid adenylation domain-containing protein</fullName>
    </submittedName>
</protein>
<dbReference type="FunFam" id="1.10.1200.10:FF:000005">
    <property type="entry name" value="Nonribosomal peptide synthetase 1"/>
    <property type="match status" value="1"/>
</dbReference>
<dbReference type="SUPFAM" id="SSF56801">
    <property type="entry name" value="Acetyl-CoA synthetase-like"/>
    <property type="match status" value="3"/>
</dbReference>
<dbReference type="Proteomes" id="UP000640274">
    <property type="component" value="Unassembled WGS sequence"/>
</dbReference>
<dbReference type="Gene3D" id="2.30.38.10">
    <property type="entry name" value="Luciferase, Domain 3"/>
    <property type="match status" value="1"/>
</dbReference>
<dbReference type="PROSITE" id="PS00455">
    <property type="entry name" value="AMP_BINDING"/>
    <property type="match status" value="2"/>
</dbReference>
<accession>A0A934J2P6</accession>
<dbReference type="Gene3D" id="3.30.559.10">
    <property type="entry name" value="Chloramphenicol acetyltransferase-like domain"/>
    <property type="match status" value="2"/>
</dbReference>
<feature type="domain" description="Carrier" evidence="10">
    <location>
        <begin position="2265"/>
        <end position="2340"/>
    </location>
</feature>
<feature type="domain" description="Carrier" evidence="10">
    <location>
        <begin position="1183"/>
        <end position="1258"/>
    </location>
</feature>
<feature type="region of interest" description="Disordered" evidence="9">
    <location>
        <begin position="66"/>
        <end position="91"/>
    </location>
</feature>
<keyword evidence="5" id="KW-0436">Ligase</keyword>
<dbReference type="FunFam" id="3.40.50.980:FF:000001">
    <property type="entry name" value="Non-ribosomal peptide synthetase"/>
    <property type="match status" value="1"/>
</dbReference>
<dbReference type="InterPro" id="IPR009081">
    <property type="entry name" value="PP-bd_ACP"/>
</dbReference>
<dbReference type="InterPro" id="IPR010071">
    <property type="entry name" value="AA_adenyl_dom"/>
</dbReference>
<dbReference type="Gene3D" id="3.40.50.12780">
    <property type="entry name" value="N-terminal domain of ligase-like"/>
    <property type="match status" value="1"/>
</dbReference>
<name>A0A934J2P6_9BACL</name>
<dbReference type="InterPro" id="IPR023213">
    <property type="entry name" value="CAT-like_dom_sf"/>
</dbReference>
<dbReference type="FunFam" id="2.30.38.10:FF:000001">
    <property type="entry name" value="Non-ribosomal peptide synthetase PvdI"/>
    <property type="match status" value="1"/>
</dbReference>
<feature type="non-terminal residue" evidence="11">
    <location>
        <position position="1"/>
    </location>
</feature>
<dbReference type="Pfam" id="PF00501">
    <property type="entry name" value="AMP-binding"/>
    <property type="match status" value="2"/>
</dbReference>
<evidence type="ECO:0000256" key="9">
    <source>
        <dbReference type="SAM" id="MobiDB-lite"/>
    </source>
</evidence>
<evidence type="ECO:0000256" key="5">
    <source>
        <dbReference type="ARBA" id="ARBA00022598"/>
    </source>
</evidence>
<dbReference type="FunFam" id="3.30.300.30:FF:000010">
    <property type="entry name" value="Enterobactin synthetase component F"/>
    <property type="match status" value="1"/>
</dbReference>
<dbReference type="NCBIfam" id="NF003417">
    <property type="entry name" value="PRK04813.1"/>
    <property type="match status" value="3"/>
</dbReference>
<evidence type="ECO:0000256" key="2">
    <source>
        <dbReference type="ARBA" id="ARBA00006432"/>
    </source>
</evidence>
<evidence type="ECO:0000256" key="4">
    <source>
        <dbReference type="ARBA" id="ARBA00022553"/>
    </source>
</evidence>
<dbReference type="InterPro" id="IPR006162">
    <property type="entry name" value="Ppantetheine_attach_site"/>
</dbReference>
<comment type="similarity">
    <text evidence="2">Belongs to the ATP-dependent AMP-binding enzyme family.</text>
</comment>
<evidence type="ECO:0000259" key="10">
    <source>
        <dbReference type="PROSITE" id="PS50075"/>
    </source>
</evidence>
<evidence type="ECO:0000256" key="8">
    <source>
        <dbReference type="ARBA" id="ARBA00023268"/>
    </source>
</evidence>
<reference evidence="11" key="1">
    <citation type="submission" date="2020-12" db="EMBL/GenBank/DDBJ databases">
        <authorList>
            <person name="Huq M.A."/>
        </authorList>
    </citation>
    <scope>NUCLEOTIDE SEQUENCE</scope>
    <source>
        <strain evidence="11">MAHUQ-46</strain>
    </source>
</reference>
<dbReference type="GO" id="GO:0017000">
    <property type="term" value="P:antibiotic biosynthetic process"/>
    <property type="evidence" value="ECO:0007669"/>
    <property type="project" value="UniProtKB-KW"/>
</dbReference>
<dbReference type="GO" id="GO:0016874">
    <property type="term" value="F:ligase activity"/>
    <property type="evidence" value="ECO:0007669"/>
    <property type="project" value="UniProtKB-KW"/>
</dbReference>
<dbReference type="InterPro" id="IPR001242">
    <property type="entry name" value="Condensation_dom"/>
</dbReference>
<dbReference type="GO" id="GO:0031177">
    <property type="term" value="F:phosphopantetheine binding"/>
    <property type="evidence" value="ECO:0007669"/>
    <property type="project" value="InterPro"/>
</dbReference>
<keyword evidence="4" id="KW-0597">Phosphoprotein</keyword>
<feature type="region of interest" description="Disordered" evidence="9">
    <location>
        <begin position="125"/>
        <end position="149"/>
    </location>
</feature>
<dbReference type="SMART" id="SM00823">
    <property type="entry name" value="PKS_PP"/>
    <property type="match status" value="3"/>
</dbReference>
<evidence type="ECO:0000256" key="3">
    <source>
        <dbReference type="ARBA" id="ARBA00022450"/>
    </source>
</evidence>
<dbReference type="PROSITE" id="PS50075">
    <property type="entry name" value="CARRIER"/>
    <property type="match status" value="3"/>
</dbReference>
<dbReference type="InterPro" id="IPR036736">
    <property type="entry name" value="ACP-like_sf"/>
</dbReference>
<keyword evidence="12" id="KW-1185">Reference proteome</keyword>
<dbReference type="GO" id="GO:0043041">
    <property type="term" value="P:amino acid activation for nonribosomal peptide biosynthetic process"/>
    <property type="evidence" value="ECO:0007669"/>
    <property type="project" value="TreeGrafter"/>
</dbReference>
<dbReference type="InterPro" id="IPR025110">
    <property type="entry name" value="AMP-bd_C"/>
</dbReference>
<proteinExistence type="inferred from homology"/>
<dbReference type="PANTHER" id="PTHR45527">
    <property type="entry name" value="NONRIBOSOMAL PEPTIDE SYNTHETASE"/>
    <property type="match status" value="1"/>
</dbReference>
<evidence type="ECO:0000256" key="1">
    <source>
        <dbReference type="ARBA" id="ARBA00001957"/>
    </source>
</evidence>
<evidence type="ECO:0000313" key="11">
    <source>
        <dbReference type="EMBL" id="MBJ6360363.1"/>
    </source>
</evidence>
<dbReference type="InterPro" id="IPR000873">
    <property type="entry name" value="AMP-dep_synth/lig_dom"/>
</dbReference>
<dbReference type="InterPro" id="IPR042099">
    <property type="entry name" value="ANL_N_sf"/>
</dbReference>
<dbReference type="CDD" id="cd05930">
    <property type="entry name" value="A_NRPS"/>
    <property type="match status" value="1"/>
</dbReference>
<dbReference type="CDD" id="cd19531">
    <property type="entry name" value="LCL_NRPS-like"/>
    <property type="match status" value="2"/>
</dbReference>
<keyword evidence="7" id="KW-0045">Antibiotic biosynthesis</keyword>
<feature type="domain" description="Carrier" evidence="10">
    <location>
        <begin position="148"/>
        <end position="223"/>
    </location>
</feature>
<dbReference type="FunFam" id="3.40.50.12780:FF:000012">
    <property type="entry name" value="Non-ribosomal peptide synthetase"/>
    <property type="match status" value="1"/>
</dbReference>
<dbReference type="SUPFAM" id="SSF47336">
    <property type="entry name" value="ACP-like"/>
    <property type="match status" value="3"/>
</dbReference>
<keyword evidence="8" id="KW-0511">Multifunctional enzyme</keyword>
<comment type="cofactor">
    <cofactor evidence="1">
        <name>pantetheine 4'-phosphate</name>
        <dbReference type="ChEBI" id="CHEBI:47942"/>
    </cofactor>
</comment>
<feature type="compositionally biased region" description="Basic and acidic residues" evidence="9">
    <location>
        <begin position="75"/>
        <end position="89"/>
    </location>
</feature>
<dbReference type="Gene3D" id="3.30.300.30">
    <property type="match status" value="3"/>
</dbReference>
<dbReference type="EMBL" id="JAELUP010000007">
    <property type="protein sequence ID" value="MBJ6360363.1"/>
    <property type="molecule type" value="Genomic_DNA"/>
</dbReference>
<dbReference type="InterPro" id="IPR020806">
    <property type="entry name" value="PKS_PP-bd"/>
</dbReference>
<dbReference type="GO" id="GO:0008610">
    <property type="term" value="P:lipid biosynthetic process"/>
    <property type="evidence" value="ECO:0007669"/>
    <property type="project" value="UniProtKB-ARBA"/>
</dbReference>
<dbReference type="Pfam" id="PF00668">
    <property type="entry name" value="Condensation"/>
    <property type="match status" value="2"/>
</dbReference>
<keyword evidence="3" id="KW-0596">Phosphopantetheine</keyword>
<evidence type="ECO:0000256" key="6">
    <source>
        <dbReference type="ARBA" id="ARBA00022737"/>
    </source>
</evidence>
<comment type="caution">
    <text evidence="11">The sequence shown here is derived from an EMBL/GenBank/DDBJ whole genome shotgun (WGS) entry which is preliminary data.</text>
</comment>
<dbReference type="Gene3D" id="3.30.559.30">
    <property type="entry name" value="Nonribosomal peptide synthetase, condensation domain"/>
    <property type="match status" value="2"/>
</dbReference>
<dbReference type="GO" id="GO:0005829">
    <property type="term" value="C:cytosol"/>
    <property type="evidence" value="ECO:0007669"/>
    <property type="project" value="TreeGrafter"/>
</dbReference>
<dbReference type="PANTHER" id="PTHR45527:SF1">
    <property type="entry name" value="FATTY ACID SYNTHASE"/>
    <property type="match status" value="1"/>
</dbReference>
<dbReference type="FunFam" id="1.10.1200.10:FF:000016">
    <property type="entry name" value="Non-ribosomal peptide synthase"/>
    <property type="match status" value="1"/>
</dbReference>
<dbReference type="InterPro" id="IPR045851">
    <property type="entry name" value="AMP-bd_C_sf"/>
</dbReference>
<evidence type="ECO:0000313" key="12">
    <source>
        <dbReference type="Proteomes" id="UP000640274"/>
    </source>
</evidence>
<dbReference type="GO" id="GO:0072330">
    <property type="term" value="P:monocarboxylic acid biosynthetic process"/>
    <property type="evidence" value="ECO:0007669"/>
    <property type="project" value="UniProtKB-ARBA"/>
</dbReference>
<dbReference type="Gene3D" id="1.10.1200.10">
    <property type="entry name" value="ACP-like"/>
    <property type="match status" value="3"/>
</dbReference>
<dbReference type="InterPro" id="IPR020845">
    <property type="entry name" value="AMP-binding_CS"/>
</dbReference>
<evidence type="ECO:0000256" key="7">
    <source>
        <dbReference type="ARBA" id="ARBA00023194"/>
    </source>
</evidence>
<gene>
    <name evidence="11" type="ORF">JFN88_03380</name>
</gene>
<dbReference type="GO" id="GO:0044550">
    <property type="term" value="P:secondary metabolite biosynthetic process"/>
    <property type="evidence" value="ECO:0007669"/>
    <property type="project" value="UniProtKB-ARBA"/>
</dbReference>